<dbReference type="Proteomes" id="UP000433737">
    <property type="component" value="Unassembled WGS sequence"/>
</dbReference>
<dbReference type="AntiFam" id="ANF00014">
    <property type="entry name" value="tRNA translation"/>
</dbReference>
<reference evidence="1 2" key="1">
    <citation type="submission" date="2019-10" db="EMBL/GenBank/DDBJ databases">
        <authorList>
            <person name="Karimi E."/>
        </authorList>
    </citation>
    <scope>NUCLEOTIDE SEQUENCE [LARGE SCALE GENOMIC DNA]</scope>
    <source>
        <strain evidence="1">Pantoea sp. 111</strain>
    </source>
</reference>
<organism evidence="1 2">
    <name type="scientific">Pantoea brenneri</name>
    <dbReference type="NCBI Taxonomy" id="472694"/>
    <lineage>
        <taxon>Bacteria</taxon>
        <taxon>Pseudomonadati</taxon>
        <taxon>Pseudomonadota</taxon>
        <taxon>Gammaproteobacteria</taxon>
        <taxon>Enterobacterales</taxon>
        <taxon>Erwiniaceae</taxon>
        <taxon>Pantoea</taxon>
    </lineage>
</organism>
<proteinExistence type="predicted"/>
<evidence type="ECO:0000313" key="1">
    <source>
        <dbReference type="EMBL" id="VXB07286.1"/>
    </source>
</evidence>
<dbReference type="EMBL" id="CABWMH010000002">
    <property type="protein sequence ID" value="VXB07286.1"/>
    <property type="molecule type" value="Genomic_DNA"/>
</dbReference>
<evidence type="ECO:0008006" key="3">
    <source>
        <dbReference type="Google" id="ProtNLM"/>
    </source>
</evidence>
<sequence length="71" mass="8162">MSRCARLKPPSEVLILFCYRRKKTCLFRQVSKMVGERGFEPPTHWSQTSCATKLRYSPIFLTVLPGAKRGT</sequence>
<evidence type="ECO:0000313" key="2">
    <source>
        <dbReference type="Proteomes" id="UP000433737"/>
    </source>
</evidence>
<name>A0AAX3J0I5_9GAMM</name>
<protein>
    <recommendedName>
        <fullName evidence="3">Transposase</fullName>
    </recommendedName>
</protein>
<dbReference type="AlphaFoldDB" id="A0AAX3J0I5"/>
<comment type="caution">
    <text evidence="1">The sequence shown here is derived from an EMBL/GenBank/DDBJ whole genome shotgun (WGS) entry which is preliminary data.</text>
</comment>
<accession>A0AAX3J0I5</accession>
<gene>
    <name evidence="1" type="ORF">PANT111_100164</name>
</gene>